<reference evidence="2" key="1">
    <citation type="submission" date="2021-06" db="EMBL/GenBank/DDBJ databases">
        <authorList>
            <person name="Huq M.A."/>
        </authorList>
    </citation>
    <scope>NUCLEOTIDE SEQUENCE</scope>
    <source>
        <strain evidence="2">MAH-26</strain>
    </source>
</reference>
<dbReference type="InterPro" id="IPR002909">
    <property type="entry name" value="IPT_dom"/>
</dbReference>
<dbReference type="RefSeq" id="WP_217794765.1">
    <property type="nucleotide sequence ID" value="NZ_JAHSPG010000018.1"/>
</dbReference>
<dbReference type="EMBL" id="JAHSPG010000018">
    <property type="protein sequence ID" value="MBV4360411.1"/>
    <property type="molecule type" value="Genomic_DNA"/>
</dbReference>
<accession>A0A9E2SCE2</accession>
<evidence type="ECO:0000259" key="1">
    <source>
        <dbReference type="PROSITE" id="PS50835"/>
    </source>
</evidence>
<dbReference type="NCBIfam" id="TIGR04183">
    <property type="entry name" value="Por_Secre_tail"/>
    <property type="match status" value="1"/>
</dbReference>
<comment type="caution">
    <text evidence="2">The sequence shown here is derived from an EMBL/GenBank/DDBJ whole genome shotgun (WGS) entry which is preliminary data.</text>
</comment>
<dbReference type="CDD" id="cd00603">
    <property type="entry name" value="IPT_PCSR"/>
    <property type="match status" value="1"/>
</dbReference>
<dbReference type="InterPro" id="IPR026444">
    <property type="entry name" value="Secre_tail"/>
</dbReference>
<keyword evidence="3" id="KW-1185">Reference proteome</keyword>
<protein>
    <submittedName>
        <fullName evidence="2">VCBS repeat-containing protein</fullName>
    </submittedName>
</protein>
<dbReference type="Pfam" id="PF18962">
    <property type="entry name" value="Por_Secre_tail"/>
    <property type="match status" value="1"/>
</dbReference>
<dbReference type="InterPro" id="IPR013517">
    <property type="entry name" value="FG-GAP"/>
</dbReference>
<dbReference type="PANTHER" id="PTHR44103:SF1">
    <property type="entry name" value="PROPROTEIN CONVERTASE P"/>
    <property type="match status" value="1"/>
</dbReference>
<dbReference type="Proteomes" id="UP000812270">
    <property type="component" value="Unassembled WGS sequence"/>
</dbReference>
<dbReference type="PROSITE" id="PS50835">
    <property type="entry name" value="IG_LIKE"/>
    <property type="match status" value="1"/>
</dbReference>
<feature type="domain" description="Ig-like" evidence="1">
    <location>
        <begin position="1401"/>
        <end position="1484"/>
    </location>
</feature>
<dbReference type="InterPro" id="IPR007110">
    <property type="entry name" value="Ig-like_dom"/>
</dbReference>
<dbReference type="PANTHER" id="PTHR44103">
    <property type="entry name" value="PROPROTEIN CONVERTASE P"/>
    <property type="match status" value="1"/>
</dbReference>
<proteinExistence type="predicted"/>
<sequence length="1671" mass="178784">MRKIHIESDPANDIRKISFFSPSEGFVAFAKDIGYTADSGKTFIKKKITLNNVDFNNYTVGILFGFYINGIKAFDKNNILVYGDYGEEPSILSSSDGGNTFKLVYHQPMSYNLTNSVTEMVFPDNGDVGYAIHKLYVLKTTNRGASWFIQRDYPGSYYNRLFATSNSCIFVSYLSTQEQLLQSVNGGTSWQKITLPSIKEGRIGCIDFISQNIGWVNMSNTDGARNIYKTTDAGTNWILLNDPVATKFYATKMKFVDENTGYALYPASATVYKTLNSGVIWEPLQNDYNSEDLFNDFQSLSATQFWAGGTSGLLEMSTNAGGTPLPKAYFKIDTTGVMSTSKVSLLNYSRTGYNYKWIVNGIMVGTGFNDSYSHDVTVGRDTIMLVVSDGMYADTLTQYPYFPVPKFPVVSSFAPAVGSKGTMVTIQGSNFQNVIGVSFGGVDATSFKMLSPNVITAVVGDGASGAVSLKCLFGVFPTNGFRYTEPPSNAAPVITSITPASGPVGTLVTINGNYFNPTAQNNIIQFGATKANVLSATSTSITCKVPIGANFQPVIVLDKASGLSGRSLKPFNVTFPDSGMVTGNSFTGQVEIKVNAIDPWPKDVLGHDLDGDGKPDLIACINTVGADSVCVWRNVSGGDKFYFGARQNIGMLWGLGGGMMEVCDIDGDGKPDIIGATNNAYVHAFQNLSSPGLIKFDSVMEITTGGGSQQVRMDDLDNDGRPDMVVACDQAKSVYVAGNTSTPGYISFTPLTQYGTNGGTRDVAVGDLDGDGKKDIVALTNGIGLTQSYLTIYENKSVRGNISFAFKQDITIGDYKSMGRALFMYDADGDNKLDIVVENIGSGYILRNISTPGNISFEAVKKINIGNVGQGQGGSIDNLNGDALPDIVNGGSKTYIIQNFSTAGAMANDAPVVLSGLGAYFTNSADFDLDGRNDLAICDAKKLYLLKNKVGKPVDVNVCAKGTTNITADLTGTSYQWQVDSTGTFTDIQDKDPFFGAKSQQLPLYNVPAEWNGRKFRCIVDGRASCIFVVKINLPAAAPTVAISSNANSVCSGAQMTFNATATNAGNNPVYTWLVDGAIAETSDSSTFKTNKLTDYASVKLQLSTGNVCPGSTFALSNTISVRVFTSSGAYVVIGTPKTSVCKTDSTLFTAVPYNGGDRPIYQWLVNDINAGKDSSLFKTADLKNGDVVKVRLTPVNYQCGISAPVISNAITMSVTGNDNPTISISMPSDTACEGANVLIRAKTFNAGSNPVYYWYFREQVTIGNQDFFYPNFLKNNDRVQVRMKSNMECIAVDTAVSNILVMNIVPSVTPSVNITASAADICQGENVTFNATATNGGATGSFQWMVNGVATGANNTSFASSNLKQNDLVKVILTSSAVCATPASAESNIVAMTVSPIVTPVVSIAASSNPICKDQAVTFTATATNEGPSPSYQWKVNGVNAGTNSRTFTSNTIQNGDVVSVTLKVASGKCLTKDTVANSNTISMTVNAPQPPQIVIRGNAVVTKGTLTNISTSITNEGQSYTYQWQDSTDNHSWLEISNGAGASIGYQPQATGDKIRCILTCKPICGTQMLSAISNELTFVVNERDSANGNIKLYPNPVNDKLTIDGLEIADEWTTVEIRSASGNLTGLVQNISQQRKIVIYVDKLTPGIYVAIIRKANGETTRLRFMKL</sequence>
<organism evidence="2 3">
    <name type="scientific">Pinibacter aurantiacus</name>
    <dbReference type="NCBI Taxonomy" id="2851599"/>
    <lineage>
        <taxon>Bacteria</taxon>
        <taxon>Pseudomonadati</taxon>
        <taxon>Bacteroidota</taxon>
        <taxon>Chitinophagia</taxon>
        <taxon>Chitinophagales</taxon>
        <taxon>Chitinophagaceae</taxon>
        <taxon>Pinibacter</taxon>
    </lineage>
</organism>
<dbReference type="SMART" id="SM00429">
    <property type="entry name" value="IPT"/>
    <property type="match status" value="2"/>
</dbReference>
<evidence type="ECO:0000313" key="2">
    <source>
        <dbReference type="EMBL" id="MBV4360411.1"/>
    </source>
</evidence>
<evidence type="ECO:0000313" key="3">
    <source>
        <dbReference type="Proteomes" id="UP000812270"/>
    </source>
</evidence>
<dbReference type="Pfam" id="PF13517">
    <property type="entry name" value="FG-GAP_3"/>
    <property type="match status" value="2"/>
</dbReference>
<gene>
    <name evidence="2" type="ORF">KTO63_24820</name>
</gene>
<dbReference type="CDD" id="cd00102">
    <property type="entry name" value="IPT"/>
    <property type="match status" value="1"/>
</dbReference>
<name>A0A9E2SCE2_9BACT</name>
<dbReference type="Pfam" id="PF01833">
    <property type="entry name" value="TIG"/>
    <property type="match status" value="2"/>
</dbReference>